<keyword evidence="3" id="KW-1133">Transmembrane helix</keyword>
<feature type="transmembrane region" description="Helical" evidence="3">
    <location>
        <begin position="27"/>
        <end position="46"/>
    </location>
</feature>
<keyword evidence="6" id="KW-1185">Reference proteome</keyword>
<protein>
    <submittedName>
        <fullName evidence="5">DUF5067 domain-containing protein</fullName>
    </submittedName>
</protein>
<dbReference type="Pfam" id="PF16729">
    <property type="entry name" value="DUF5067"/>
    <property type="match status" value="1"/>
</dbReference>
<accession>A0A8I0AEV2</accession>
<keyword evidence="1" id="KW-0732">Signal</keyword>
<dbReference type="RefSeq" id="WP_021924951.1">
    <property type="nucleotide sequence ID" value="NZ_JACOOT010000027.1"/>
</dbReference>
<keyword evidence="3" id="KW-0812">Transmembrane</keyword>
<dbReference type="EMBL" id="JACOOT010000027">
    <property type="protein sequence ID" value="MBC5651808.1"/>
    <property type="molecule type" value="Genomic_DNA"/>
</dbReference>
<sequence>MREPQLNTPDEQSVPRKKKKKGKIGRVLILLALILVIGAGVGYYFYERSQPAKELETYLTAIQSLDLNAMQSHLQSADLSALDNADVTNAAYESFFKSINAKMTWSITKTSFSFQNGTADVTARIRYIDGSDIYRETVTEFLRQIVSSAFSGESLTEQETQEKLAAILMEKSDSLEDKFSEADITYPMIKVDGQWKVTSLDDETVKIMSANFKSVEDEISQTLSASSEEADGSSSENAQAPAASDGTIDLSNERFSIHYTRNVVSTDFGGEPCLLVYYDYTNNGSGASSAMVDVNLTAYQNGASLEAAIPANSDSAIDAFMKEIQPGETVNVCQAFSLKDMSPVTLQAVDAFGLDTSVTAVQTLNLQ</sequence>
<evidence type="ECO:0000256" key="2">
    <source>
        <dbReference type="SAM" id="MobiDB-lite"/>
    </source>
</evidence>
<gene>
    <name evidence="5" type="ORF">H8S54_11950</name>
</gene>
<comment type="caution">
    <text evidence="5">The sequence shown here is derived from an EMBL/GenBank/DDBJ whole genome shotgun (WGS) entry which is preliminary data.</text>
</comment>
<dbReference type="Proteomes" id="UP000652847">
    <property type="component" value="Unassembled WGS sequence"/>
</dbReference>
<evidence type="ECO:0000313" key="6">
    <source>
        <dbReference type="Proteomes" id="UP000652847"/>
    </source>
</evidence>
<feature type="region of interest" description="Disordered" evidence="2">
    <location>
        <begin position="220"/>
        <end position="246"/>
    </location>
</feature>
<organism evidence="5 6">
    <name type="scientific">Blautia segnis</name>
    <dbReference type="NCBI Taxonomy" id="2763030"/>
    <lineage>
        <taxon>Bacteria</taxon>
        <taxon>Bacillati</taxon>
        <taxon>Bacillota</taxon>
        <taxon>Clostridia</taxon>
        <taxon>Lachnospirales</taxon>
        <taxon>Lachnospiraceae</taxon>
        <taxon>Blautia</taxon>
    </lineage>
</organism>
<evidence type="ECO:0000259" key="4">
    <source>
        <dbReference type="Pfam" id="PF16729"/>
    </source>
</evidence>
<dbReference type="AlphaFoldDB" id="A0A8I0AEV2"/>
<dbReference type="InterPro" id="IPR031989">
    <property type="entry name" value="DUF5067"/>
</dbReference>
<dbReference type="InterPro" id="IPR029050">
    <property type="entry name" value="Immunoprotect_excell_Ig-like"/>
</dbReference>
<reference evidence="5 6" key="1">
    <citation type="submission" date="2020-08" db="EMBL/GenBank/DDBJ databases">
        <title>Genome public.</title>
        <authorList>
            <person name="Liu C."/>
            <person name="Sun Q."/>
        </authorList>
    </citation>
    <scope>NUCLEOTIDE SEQUENCE [LARGE SCALE GENOMIC DNA]</scope>
    <source>
        <strain evidence="5 6">BX17</strain>
    </source>
</reference>
<evidence type="ECO:0000256" key="3">
    <source>
        <dbReference type="SAM" id="Phobius"/>
    </source>
</evidence>
<keyword evidence="3" id="KW-0472">Membrane</keyword>
<feature type="domain" description="DUF5067" evidence="4">
    <location>
        <begin position="233"/>
        <end position="350"/>
    </location>
</feature>
<feature type="compositionally biased region" description="Low complexity" evidence="2">
    <location>
        <begin position="224"/>
        <end position="238"/>
    </location>
</feature>
<dbReference type="Gene3D" id="2.60.40.1240">
    <property type="match status" value="1"/>
</dbReference>
<name>A0A8I0AEV2_9FIRM</name>
<evidence type="ECO:0000313" key="5">
    <source>
        <dbReference type="EMBL" id="MBC5651808.1"/>
    </source>
</evidence>
<proteinExistence type="predicted"/>
<evidence type="ECO:0000256" key="1">
    <source>
        <dbReference type="ARBA" id="ARBA00022729"/>
    </source>
</evidence>